<evidence type="ECO:0000313" key="1">
    <source>
        <dbReference type="EMBL" id="VUZ39436.1"/>
    </source>
</evidence>
<proteinExistence type="predicted"/>
<keyword evidence="2" id="KW-1185">Reference proteome</keyword>
<protein>
    <submittedName>
        <fullName evidence="1">Uncharacterized protein</fullName>
    </submittedName>
</protein>
<accession>A0A564XX22</accession>
<evidence type="ECO:0000313" key="2">
    <source>
        <dbReference type="Proteomes" id="UP000321570"/>
    </source>
</evidence>
<organism evidence="1 2">
    <name type="scientific">Hymenolepis diminuta</name>
    <name type="common">Rat tapeworm</name>
    <dbReference type="NCBI Taxonomy" id="6216"/>
    <lineage>
        <taxon>Eukaryota</taxon>
        <taxon>Metazoa</taxon>
        <taxon>Spiralia</taxon>
        <taxon>Lophotrochozoa</taxon>
        <taxon>Platyhelminthes</taxon>
        <taxon>Cestoda</taxon>
        <taxon>Eucestoda</taxon>
        <taxon>Cyclophyllidea</taxon>
        <taxon>Hymenolepididae</taxon>
        <taxon>Hymenolepis</taxon>
    </lineage>
</organism>
<dbReference type="AlphaFoldDB" id="A0A564XX22"/>
<dbReference type="Proteomes" id="UP000321570">
    <property type="component" value="Unassembled WGS sequence"/>
</dbReference>
<gene>
    <name evidence="1" type="ORF">WMSIL1_LOCUS727</name>
</gene>
<name>A0A564XX22_HYMDI</name>
<sequence length="50" mass="5509">MRLHKSVRSSLKLTNLTHSIESSIPKVIPARLASEPTSAQATIIPEIWSI</sequence>
<dbReference type="EMBL" id="CABIJS010000015">
    <property type="protein sequence ID" value="VUZ39436.1"/>
    <property type="molecule type" value="Genomic_DNA"/>
</dbReference>
<reference evidence="1 2" key="1">
    <citation type="submission" date="2019-07" db="EMBL/GenBank/DDBJ databases">
        <authorList>
            <person name="Jastrzebski P J."/>
            <person name="Paukszto L."/>
            <person name="Jastrzebski P J."/>
        </authorList>
    </citation>
    <scope>NUCLEOTIDE SEQUENCE [LARGE SCALE GENOMIC DNA]</scope>
    <source>
        <strain evidence="1 2">WMS-il1</strain>
    </source>
</reference>